<reference evidence="2 3" key="1">
    <citation type="journal article" date="2011" name="Stand. Genomic Sci.">
        <title>Complete genome sequence of Treponema succinifaciens type strain (6091).</title>
        <authorList>
            <person name="Han C."/>
            <person name="Gronow S."/>
            <person name="Teshima H."/>
            <person name="Lapidus A."/>
            <person name="Nolan M."/>
            <person name="Lucas S."/>
            <person name="Hammon N."/>
            <person name="Deshpande S."/>
            <person name="Cheng J.F."/>
            <person name="Zeytun A."/>
            <person name="Tapia R."/>
            <person name="Goodwin L."/>
            <person name="Pitluck S."/>
            <person name="Liolios K."/>
            <person name="Pagani I."/>
            <person name="Ivanova N."/>
            <person name="Mavromatis K."/>
            <person name="Mikhailova N."/>
            <person name="Huntemann M."/>
            <person name="Pati A."/>
            <person name="Chen A."/>
            <person name="Palaniappan K."/>
            <person name="Land M."/>
            <person name="Hauser L."/>
            <person name="Brambilla E.M."/>
            <person name="Rohde M."/>
            <person name="Goker M."/>
            <person name="Woyke T."/>
            <person name="Bristow J."/>
            <person name="Eisen J.A."/>
            <person name="Markowitz V."/>
            <person name="Hugenholtz P."/>
            <person name="Kyrpides N.C."/>
            <person name="Klenk H.P."/>
            <person name="Detter J.C."/>
        </authorList>
    </citation>
    <scope>NUCLEOTIDE SEQUENCE [LARGE SCALE GENOMIC DNA]</scope>
    <source>
        <strain evidence="3">ATCC 33096 / DSM 2489 / 6091</strain>
    </source>
</reference>
<name>F2NRL3_TRES6</name>
<dbReference type="STRING" id="869209.Tresu_0907"/>
<accession>F2NRL3</accession>
<evidence type="ECO:0008006" key="4">
    <source>
        <dbReference type="Google" id="ProtNLM"/>
    </source>
</evidence>
<keyword evidence="3" id="KW-1185">Reference proteome</keyword>
<sequence>MKKVILAAFFLAGMAELFAYNPPYGGEDLYRLAHPELMSGAASAAGGPNFTIVPASITYNPALTAGVQRADIDFSGTVFYNFDKIKIEGESSDKTVGGGFQAGMIAPTKWSVISLTANALFADFYGMDLRKTLVFHAGLAKEVNERLSVGANAYTGLYMGSGSDFSAGVDFGALYKMSSFGIFTNPRFGISLLNIGKPADYETLGIDEKKDSSSYPSMLTPRVSFASTVFEVKKWTGSFSTDFAFPFFQNCIMDLGVGFEYNKFVRLSLGWQANVREISEGKADGVNSVSVGVSLKLGITSKKFSETNSDWEKSELTPSVATQTLYSGIQAVSFGARLDLGLKDTDAPEIILWNEE</sequence>
<dbReference type="RefSeq" id="WP_013701124.1">
    <property type="nucleotide sequence ID" value="NC_015385.1"/>
</dbReference>
<dbReference type="OrthoDB" id="357252at2"/>
<reference evidence="3" key="2">
    <citation type="submission" date="2011-04" db="EMBL/GenBank/DDBJ databases">
        <title>The complete genome of chromosome of Treponema succinifaciens DSM 2489.</title>
        <authorList>
            <person name="Lucas S."/>
            <person name="Copeland A."/>
            <person name="Lapidus A."/>
            <person name="Bruce D."/>
            <person name="Goodwin L."/>
            <person name="Pitluck S."/>
            <person name="Peters L."/>
            <person name="Kyrpides N."/>
            <person name="Mavromatis K."/>
            <person name="Ivanova N."/>
            <person name="Ovchinnikova G."/>
            <person name="Teshima H."/>
            <person name="Detter J.C."/>
            <person name="Tapia R."/>
            <person name="Han C."/>
            <person name="Land M."/>
            <person name="Hauser L."/>
            <person name="Markowitz V."/>
            <person name="Cheng J.-F."/>
            <person name="Hugenholtz P."/>
            <person name="Woyke T."/>
            <person name="Wu D."/>
            <person name="Gronow S."/>
            <person name="Wellnitz S."/>
            <person name="Brambilla E."/>
            <person name="Klenk H.-P."/>
            <person name="Eisen J.A."/>
        </authorList>
    </citation>
    <scope>NUCLEOTIDE SEQUENCE [LARGE SCALE GENOMIC DNA]</scope>
    <source>
        <strain evidence="3">ATCC 33096 / DSM 2489 / 6091</strain>
    </source>
</reference>
<evidence type="ECO:0000313" key="2">
    <source>
        <dbReference type="EMBL" id="AEB13831.1"/>
    </source>
</evidence>
<organism evidence="2 3">
    <name type="scientific">Treponema succinifaciens (strain ATCC 33096 / DSM 2489 / 6091)</name>
    <dbReference type="NCBI Taxonomy" id="869209"/>
    <lineage>
        <taxon>Bacteria</taxon>
        <taxon>Pseudomonadati</taxon>
        <taxon>Spirochaetota</taxon>
        <taxon>Spirochaetia</taxon>
        <taxon>Spirochaetales</taxon>
        <taxon>Treponemataceae</taxon>
        <taxon>Treponema</taxon>
    </lineage>
</organism>
<dbReference type="Proteomes" id="UP000006852">
    <property type="component" value="Chromosome"/>
</dbReference>
<evidence type="ECO:0000256" key="1">
    <source>
        <dbReference type="SAM" id="SignalP"/>
    </source>
</evidence>
<dbReference type="EMBL" id="CP002631">
    <property type="protein sequence ID" value="AEB13831.1"/>
    <property type="molecule type" value="Genomic_DNA"/>
</dbReference>
<gene>
    <name evidence="2" type="ordered locus">Tresu_0907</name>
</gene>
<feature type="chain" id="PRO_5003287376" description="DUF5723 domain-containing protein" evidence="1">
    <location>
        <begin position="20"/>
        <end position="356"/>
    </location>
</feature>
<dbReference type="KEGG" id="tsu:Tresu_0907"/>
<dbReference type="GeneID" id="302998074"/>
<proteinExistence type="predicted"/>
<dbReference type="eggNOG" id="COG2885">
    <property type="taxonomic scope" value="Bacteria"/>
</dbReference>
<dbReference type="HOGENOM" id="CLU_821196_0_0_12"/>
<protein>
    <recommendedName>
        <fullName evidence="4">DUF5723 domain-containing protein</fullName>
    </recommendedName>
</protein>
<evidence type="ECO:0000313" key="3">
    <source>
        <dbReference type="Proteomes" id="UP000006852"/>
    </source>
</evidence>
<dbReference type="AlphaFoldDB" id="F2NRL3"/>
<feature type="signal peptide" evidence="1">
    <location>
        <begin position="1"/>
        <end position="19"/>
    </location>
</feature>
<keyword evidence="1" id="KW-0732">Signal</keyword>